<keyword evidence="8 9" id="KW-0472">Membrane</keyword>
<feature type="transmembrane region" description="Helical" evidence="9">
    <location>
        <begin position="540"/>
        <end position="557"/>
    </location>
</feature>
<comment type="caution">
    <text evidence="10">The sequence shown here is derived from an EMBL/GenBank/DDBJ whole genome shotgun (WGS) entry which is preliminary data.</text>
</comment>
<dbReference type="PANTHER" id="PTHR32063">
    <property type="match status" value="1"/>
</dbReference>
<comment type="subcellular location">
    <subcellularLocation>
        <location evidence="1">Cell inner membrane</location>
        <topology evidence="1">Multi-pass membrane protein</topology>
    </subcellularLocation>
</comment>
<evidence type="ECO:0000256" key="6">
    <source>
        <dbReference type="ARBA" id="ARBA00022692"/>
    </source>
</evidence>
<dbReference type="FunFam" id="3.30.70.1430:FF:000001">
    <property type="entry name" value="Efflux pump membrane transporter"/>
    <property type="match status" value="1"/>
</dbReference>
<feature type="transmembrane region" description="Helical" evidence="9">
    <location>
        <begin position="970"/>
        <end position="989"/>
    </location>
</feature>
<gene>
    <name evidence="10" type="ORF">LPB301_05835</name>
</gene>
<evidence type="ECO:0000256" key="3">
    <source>
        <dbReference type="ARBA" id="ARBA00022448"/>
    </source>
</evidence>
<name>A0A1B8U4E9_9FLAO</name>
<feature type="transmembrane region" description="Helical" evidence="9">
    <location>
        <begin position="364"/>
        <end position="384"/>
    </location>
</feature>
<evidence type="ECO:0000313" key="10">
    <source>
        <dbReference type="EMBL" id="OBY66719.1"/>
    </source>
</evidence>
<dbReference type="SUPFAM" id="SSF82866">
    <property type="entry name" value="Multidrug efflux transporter AcrB transmembrane domain"/>
    <property type="match status" value="2"/>
</dbReference>
<feature type="transmembrane region" description="Helical" evidence="9">
    <location>
        <begin position="436"/>
        <end position="456"/>
    </location>
</feature>
<comment type="similarity">
    <text evidence="2">Belongs to the resistance-nodulation-cell division (RND) (TC 2.A.6) family.</text>
</comment>
<dbReference type="Gene3D" id="3.30.2090.10">
    <property type="entry name" value="Multidrug efflux transporter AcrB TolC docking domain, DN and DC subdomains"/>
    <property type="match status" value="2"/>
</dbReference>
<keyword evidence="11" id="KW-1185">Reference proteome</keyword>
<keyword evidence="5" id="KW-0997">Cell inner membrane</keyword>
<evidence type="ECO:0000256" key="1">
    <source>
        <dbReference type="ARBA" id="ARBA00004429"/>
    </source>
</evidence>
<evidence type="ECO:0000256" key="8">
    <source>
        <dbReference type="ARBA" id="ARBA00023136"/>
    </source>
</evidence>
<sequence length="1045" mass="113462">MLKTFIERPVLSTVISIIIVLLGIISITSLPVEEYPDIAPPTIKVTANYTGANAETVLESVIIPIEEQINGVEGMTYITSTASNTGAAEITVYFNQEMDADIAAVNVQNRVARATPLLPAEVTQTGVTTQKQETSALMFISMYSESENYDATFIQNYLKINVIPAMQRISGVGDVSVFSQQDYAMRIWLNPEKLASYGLIPSDISAALAEQNLEAAAGSLGQNNGESFSYTLTYSGRFKDEAQYSDIVIKALGNGEFLRLKDVATIELDAQSYAANAMSKGNPAVFMGIFQTKGSNAQEIIENIKLTLEEVKADLPEGLNIFVPYDTSLFLNASIDKVITTLLEAFLLVFLVVFIFLQDFRSTLIPAIAVPVSIIGTFFFLNVFGYSINLLTLFALVLAIGIVVDDAIVVVEAVHAKMDDGEHNPKKATLTAMNEISGAIISITLVMAAVFIPVTFITGPTGVFYEQFGVTLIIAILISAVNALTLSPALCALLLKEHKNDEELKGKSPLKRFYTLFNRGFNATIHRYGKSLEFLYKRKFVSVLLLIIAGVGIYWASTTTPTGFVPNEDRGIIFANIELPPGASLDRTDAVSKTLYQKIQNIEGINAVNFIKGSSLISGAGSNFGFGIIKLEDWADRTDPSLSAQAITGKLFGIAATIPEANIIFFSPPSIRGFGNSSGFEINLLDKFGGEFTDLDKANKDFQMALMSHPEIKYATSSFNTNYPQYEMEVNVPLAKEKGVSVTSIFATLQGYIGGIYASDFSKFGKQFRVYIQALPEDRADASALNSMYVRTASGEMTPITQFVTLKRVYGPQSVTRFNLFNSTMISGATNDGFSTGDAIRVIEEEVAKLPSNYTVAYSGLTREEVNAGNQTTFIFILSILFVYFLLSAQYESYLLPFAVVLSLPFGVFGAYISTKFLGLENNIYFQIALIMLIGLLAKNAILIVEFALARRKAGESIVNAAIDGAKARLRPILMTSFAFILGLMPLALAKGVGSEGNNSIGTGAAGGMLIGTILGVFVIPILFILFQWLQEKVSGKPTVQTIEA</sequence>
<accession>A0A1B8U4E9</accession>
<dbReference type="SUPFAM" id="SSF82714">
    <property type="entry name" value="Multidrug efflux transporter AcrB TolC docking domain, DN and DC subdomains"/>
    <property type="match status" value="2"/>
</dbReference>
<dbReference type="PANTHER" id="PTHR32063:SF9">
    <property type="entry name" value="SIMILAR TO MULTIDRUG RESISTANCE PROTEIN MEXB"/>
    <property type="match status" value="1"/>
</dbReference>
<dbReference type="Gene3D" id="1.20.1640.10">
    <property type="entry name" value="Multidrug efflux transporter AcrB transmembrane domain"/>
    <property type="match status" value="2"/>
</dbReference>
<dbReference type="Proteomes" id="UP000092612">
    <property type="component" value="Unassembled WGS sequence"/>
</dbReference>
<dbReference type="FunFam" id="1.20.1640.10:FF:000001">
    <property type="entry name" value="Efflux pump membrane transporter"/>
    <property type="match status" value="1"/>
</dbReference>
<dbReference type="OrthoDB" id="9758940at2"/>
<dbReference type="GO" id="GO:0009636">
    <property type="term" value="P:response to toxic substance"/>
    <property type="evidence" value="ECO:0007669"/>
    <property type="project" value="UniProtKB-ARBA"/>
</dbReference>
<dbReference type="PRINTS" id="PR00702">
    <property type="entry name" value="ACRIFLAVINRP"/>
</dbReference>
<dbReference type="InterPro" id="IPR027463">
    <property type="entry name" value="AcrB_DN_DC_subdom"/>
</dbReference>
<dbReference type="EMBL" id="LSFL01000012">
    <property type="protein sequence ID" value="OBY66719.1"/>
    <property type="molecule type" value="Genomic_DNA"/>
</dbReference>
<feature type="transmembrane region" description="Helical" evidence="9">
    <location>
        <begin position="12"/>
        <end position="32"/>
    </location>
</feature>
<evidence type="ECO:0000256" key="9">
    <source>
        <dbReference type="SAM" id="Phobius"/>
    </source>
</evidence>
<feature type="transmembrane region" description="Helical" evidence="9">
    <location>
        <begin position="925"/>
        <end position="949"/>
    </location>
</feature>
<protein>
    <submittedName>
        <fullName evidence="10">Multidrug transporter AcrB</fullName>
    </submittedName>
</protein>
<feature type="transmembrane region" description="Helical" evidence="9">
    <location>
        <begin position="338"/>
        <end position="357"/>
    </location>
</feature>
<dbReference type="Gene3D" id="3.30.70.1440">
    <property type="entry name" value="Multidrug efflux transporter AcrB pore domain"/>
    <property type="match status" value="1"/>
</dbReference>
<evidence type="ECO:0000256" key="2">
    <source>
        <dbReference type="ARBA" id="ARBA00010942"/>
    </source>
</evidence>
<feature type="transmembrane region" description="Helical" evidence="9">
    <location>
        <begin position="390"/>
        <end position="415"/>
    </location>
</feature>
<dbReference type="NCBIfam" id="TIGR00915">
    <property type="entry name" value="2A0602"/>
    <property type="match status" value="1"/>
</dbReference>
<reference evidence="11" key="1">
    <citation type="submission" date="2016-02" db="EMBL/GenBank/DDBJ databases">
        <title>Paenibacillus sp. LPB0068, isolated from Crassostrea gigas.</title>
        <authorList>
            <person name="Shin S.-K."/>
            <person name="Yi H."/>
        </authorList>
    </citation>
    <scope>NUCLEOTIDE SEQUENCE [LARGE SCALE GENOMIC DNA]</scope>
    <source>
        <strain evidence="11">KCTC 23969</strain>
    </source>
</reference>
<dbReference type="SUPFAM" id="SSF82693">
    <property type="entry name" value="Multidrug efflux transporter AcrB pore domain, PN1, PN2, PC1 and PC2 subdomains"/>
    <property type="match status" value="4"/>
</dbReference>
<dbReference type="Pfam" id="PF00873">
    <property type="entry name" value="ACR_tran"/>
    <property type="match status" value="1"/>
</dbReference>
<dbReference type="GO" id="GO:0015562">
    <property type="term" value="F:efflux transmembrane transporter activity"/>
    <property type="evidence" value="ECO:0007669"/>
    <property type="project" value="InterPro"/>
</dbReference>
<evidence type="ECO:0000256" key="7">
    <source>
        <dbReference type="ARBA" id="ARBA00022989"/>
    </source>
</evidence>
<proteinExistence type="inferred from homology"/>
<evidence type="ECO:0000256" key="5">
    <source>
        <dbReference type="ARBA" id="ARBA00022519"/>
    </source>
</evidence>
<dbReference type="GO" id="GO:0005886">
    <property type="term" value="C:plasma membrane"/>
    <property type="evidence" value="ECO:0007669"/>
    <property type="project" value="UniProtKB-SubCell"/>
</dbReference>
<dbReference type="GO" id="GO:0042910">
    <property type="term" value="F:xenobiotic transmembrane transporter activity"/>
    <property type="evidence" value="ECO:0007669"/>
    <property type="project" value="TreeGrafter"/>
</dbReference>
<organism evidence="10 11">
    <name type="scientific">Polaribacter reichenbachii</name>
    <dbReference type="NCBI Taxonomy" id="996801"/>
    <lineage>
        <taxon>Bacteria</taxon>
        <taxon>Pseudomonadati</taxon>
        <taxon>Bacteroidota</taxon>
        <taxon>Flavobacteriia</taxon>
        <taxon>Flavobacteriales</taxon>
        <taxon>Flavobacteriaceae</taxon>
    </lineage>
</organism>
<dbReference type="AlphaFoldDB" id="A0A1B8U4E9"/>
<dbReference type="InterPro" id="IPR004764">
    <property type="entry name" value="MdtF-like"/>
</dbReference>
<dbReference type="KEGG" id="prn:BW723_14765"/>
<dbReference type="Gene3D" id="3.30.70.1430">
    <property type="entry name" value="Multidrug efflux transporter AcrB pore domain"/>
    <property type="match status" value="2"/>
</dbReference>
<feature type="transmembrane region" description="Helical" evidence="9">
    <location>
        <begin position="894"/>
        <end position="913"/>
    </location>
</feature>
<feature type="transmembrane region" description="Helical" evidence="9">
    <location>
        <begin position="468"/>
        <end position="495"/>
    </location>
</feature>
<dbReference type="InterPro" id="IPR001036">
    <property type="entry name" value="Acrflvin-R"/>
</dbReference>
<feature type="transmembrane region" description="Helical" evidence="9">
    <location>
        <begin position="868"/>
        <end position="887"/>
    </location>
</feature>
<keyword evidence="3" id="KW-0813">Transport</keyword>
<keyword evidence="6 9" id="KW-0812">Transmembrane</keyword>
<dbReference type="RefSeq" id="WP_068358979.1">
    <property type="nucleotide sequence ID" value="NZ_CP019337.1"/>
</dbReference>
<dbReference type="STRING" id="996801.BW723_14765"/>
<keyword evidence="7 9" id="KW-1133">Transmembrane helix</keyword>
<evidence type="ECO:0000256" key="4">
    <source>
        <dbReference type="ARBA" id="ARBA00022475"/>
    </source>
</evidence>
<feature type="transmembrane region" description="Helical" evidence="9">
    <location>
        <begin position="1001"/>
        <end position="1027"/>
    </location>
</feature>
<evidence type="ECO:0000313" key="11">
    <source>
        <dbReference type="Proteomes" id="UP000092612"/>
    </source>
</evidence>
<keyword evidence="4" id="KW-1003">Cell membrane</keyword>
<dbReference type="Gene3D" id="3.30.70.1320">
    <property type="entry name" value="Multidrug efflux transporter AcrB pore domain like"/>
    <property type="match status" value="1"/>
</dbReference>